<accession>A0ABV5JAY6</accession>
<evidence type="ECO:0000313" key="1">
    <source>
        <dbReference type="EMBL" id="MFB9230270.1"/>
    </source>
</evidence>
<evidence type="ECO:0000313" key="2">
    <source>
        <dbReference type="Proteomes" id="UP001589683"/>
    </source>
</evidence>
<keyword evidence="2" id="KW-1185">Reference proteome</keyword>
<dbReference type="RefSeq" id="WP_213888539.1">
    <property type="nucleotide sequence ID" value="NZ_JAGFNU010000004.1"/>
</dbReference>
<dbReference type="Proteomes" id="UP001589683">
    <property type="component" value="Unassembled WGS sequence"/>
</dbReference>
<dbReference type="GO" id="GO:0016829">
    <property type="term" value="F:lyase activity"/>
    <property type="evidence" value="ECO:0007669"/>
    <property type="project" value="UniProtKB-KW"/>
</dbReference>
<proteinExistence type="predicted"/>
<name>A0ABV5JAY6_9RHOB</name>
<keyword evidence="1" id="KW-0456">Lyase</keyword>
<dbReference type="InterPro" id="IPR031723">
    <property type="entry name" value="DMSP_lyase"/>
</dbReference>
<reference evidence="1 2" key="1">
    <citation type="submission" date="2024-09" db="EMBL/GenBank/DDBJ databases">
        <authorList>
            <person name="Sun Q."/>
            <person name="Mori K."/>
        </authorList>
    </citation>
    <scope>NUCLEOTIDE SEQUENCE [LARGE SCALE GENOMIC DNA]</scope>
    <source>
        <strain evidence="1 2">CECT 8726</strain>
    </source>
</reference>
<dbReference type="Pfam" id="PF16867">
    <property type="entry name" value="DMSP_lyase"/>
    <property type="match status" value="1"/>
</dbReference>
<dbReference type="InterPro" id="IPR011051">
    <property type="entry name" value="RmlC_Cupin_sf"/>
</dbReference>
<dbReference type="SUPFAM" id="SSF51182">
    <property type="entry name" value="RmlC-like cupins"/>
    <property type="match status" value="1"/>
</dbReference>
<dbReference type="InterPro" id="IPR014710">
    <property type="entry name" value="RmlC-like_jellyroll"/>
</dbReference>
<dbReference type="Gene3D" id="2.60.120.10">
    <property type="entry name" value="Jelly Rolls"/>
    <property type="match status" value="1"/>
</dbReference>
<comment type="caution">
    <text evidence="1">The sequence shown here is derived from an EMBL/GenBank/DDBJ whole genome shotgun (WGS) entry which is preliminary data.</text>
</comment>
<protein>
    <submittedName>
        <fullName evidence="1">Dimethylsulfonioproprionate lyase family protein</fullName>
    </submittedName>
</protein>
<sequence length="197" mass="22270">MAHDLSNLFSTLASLYEREGRDGANEAVTALKKATTSDHSFSEVDETPFLEEFETAFATNPAPEAIAVQDVLPLIKWHYAGLEDGRIRPEIARHMLTAELLDPDGMIFHPTVRVGLFMQRAGLNYVTRNHAAEECFIMLAGEGFWSTDDGERYHKTAGYVIFHPSMMPHRSETREKPLLAAWRWSGDIGWDQYQLKG</sequence>
<dbReference type="EMBL" id="JBHMEA010000006">
    <property type="protein sequence ID" value="MFB9230270.1"/>
    <property type="molecule type" value="Genomic_DNA"/>
</dbReference>
<gene>
    <name evidence="1" type="ORF">ACFFUT_00540</name>
</gene>
<organism evidence="1 2">
    <name type="scientific">Pseudohalocynthiibacter aestuariivivens</name>
    <dbReference type="NCBI Taxonomy" id="1591409"/>
    <lineage>
        <taxon>Bacteria</taxon>
        <taxon>Pseudomonadati</taxon>
        <taxon>Pseudomonadota</taxon>
        <taxon>Alphaproteobacteria</taxon>
        <taxon>Rhodobacterales</taxon>
        <taxon>Paracoccaceae</taxon>
        <taxon>Pseudohalocynthiibacter</taxon>
    </lineage>
</organism>